<accession>A0ABV5XFM4</accession>
<dbReference type="Pfam" id="PF00441">
    <property type="entry name" value="Acyl-CoA_dh_1"/>
    <property type="match status" value="1"/>
</dbReference>
<evidence type="ECO:0000313" key="7">
    <source>
        <dbReference type="EMBL" id="MFB9781271.1"/>
    </source>
</evidence>
<name>A0ABV5XFM4_9NOCA</name>
<reference evidence="7 8" key="1">
    <citation type="submission" date="2024-09" db="EMBL/GenBank/DDBJ databases">
        <authorList>
            <person name="Sun Q."/>
            <person name="Mori K."/>
        </authorList>
    </citation>
    <scope>NUCLEOTIDE SEQUENCE [LARGE SCALE GENOMIC DNA]</scope>
    <source>
        <strain evidence="7 8">JCM 11411</strain>
    </source>
</reference>
<dbReference type="SUPFAM" id="SSF56645">
    <property type="entry name" value="Acyl-CoA dehydrogenase NM domain-like"/>
    <property type="match status" value="1"/>
</dbReference>
<feature type="domain" description="Acyl-CoA dehydrogenase/oxidase C-terminal" evidence="6">
    <location>
        <begin position="223"/>
        <end position="347"/>
    </location>
</feature>
<dbReference type="InterPro" id="IPR009100">
    <property type="entry name" value="AcylCoA_DH/oxidase_NM_dom_sf"/>
</dbReference>
<dbReference type="Proteomes" id="UP001589587">
    <property type="component" value="Unassembled WGS sequence"/>
</dbReference>
<organism evidence="7 8">
    <name type="scientific">Rhodococcus baikonurensis</name>
    <dbReference type="NCBI Taxonomy" id="172041"/>
    <lineage>
        <taxon>Bacteria</taxon>
        <taxon>Bacillati</taxon>
        <taxon>Actinomycetota</taxon>
        <taxon>Actinomycetes</taxon>
        <taxon>Mycobacteriales</taxon>
        <taxon>Nocardiaceae</taxon>
        <taxon>Rhodococcus</taxon>
        <taxon>Rhodococcus erythropolis group</taxon>
    </lineage>
</organism>
<dbReference type="InterPro" id="IPR037069">
    <property type="entry name" value="AcylCoA_DH/ox_N_sf"/>
</dbReference>
<dbReference type="InterPro" id="IPR009075">
    <property type="entry name" value="AcylCo_DH/oxidase_C"/>
</dbReference>
<comment type="caution">
    <text evidence="7">The sequence shown here is derived from an EMBL/GenBank/DDBJ whole genome shotgun (WGS) entry which is preliminary data.</text>
</comment>
<keyword evidence="3" id="KW-0285">Flavoprotein</keyword>
<evidence type="ECO:0000256" key="2">
    <source>
        <dbReference type="ARBA" id="ARBA00009347"/>
    </source>
</evidence>
<dbReference type="Gene3D" id="1.20.140.10">
    <property type="entry name" value="Butyryl-CoA Dehydrogenase, subunit A, domain 3"/>
    <property type="match status" value="1"/>
</dbReference>
<protein>
    <submittedName>
        <fullName evidence="7">Acyl-CoA dehydrogenase</fullName>
    </submittedName>
</protein>
<dbReference type="SUPFAM" id="SSF47203">
    <property type="entry name" value="Acyl-CoA dehydrogenase C-terminal domain-like"/>
    <property type="match status" value="1"/>
</dbReference>
<evidence type="ECO:0000256" key="4">
    <source>
        <dbReference type="ARBA" id="ARBA00022827"/>
    </source>
</evidence>
<sequence>MDFALSDEQVALAEAERAWLAKNDPLLIRRPTIDDGPARIPQDALGHVAESGVIGLLTSDMGGTHVDLLVLCEEHGRAASSVPLAELAIACRLLEQIAHPVLEDAMSGAFPTLPAVGSLETPALHADLEGAALRLRGTTAPATGLVDAQGILFLASTADGTEVAAVVSVDSVAIRTLETLDHTRSWAVADLDVTLDSGEWSTVPAGTVAFVRDELSTYRGTDAVGAASRLLDLTVEYAGQRTQFDKPIGSFQAVKHHCADMALSVEASRAALWAAAVALDGDDAAVRTRAVSAAAAYAGEGTSTSAQTALQVHGGIGFTWEHDVHLLIRRIKVDELLDGSVRYHRRRLISA</sequence>
<keyword evidence="8" id="KW-1185">Reference proteome</keyword>
<evidence type="ECO:0000256" key="3">
    <source>
        <dbReference type="ARBA" id="ARBA00022630"/>
    </source>
</evidence>
<proteinExistence type="inferred from homology"/>
<dbReference type="InterPro" id="IPR036250">
    <property type="entry name" value="AcylCo_DH-like_C"/>
</dbReference>
<evidence type="ECO:0000256" key="1">
    <source>
        <dbReference type="ARBA" id="ARBA00001974"/>
    </source>
</evidence>
<gene>
    <name evidence="7" type="ORF">ACFFQ6_16370</name>
</gene>
<evidence type="ECO:0000259" key="6">
    <source>
        <dbReference type="Pfam" id="PF00441"/>
    </source>
</evidence>
<dbReference type="PANTHER" id="PTHR43884">
    <property type="entry name" value="ACYL-COA DEHYDROGENASE"/>
    <property type="match status" value="1"/>
</dbReference>
<evidence type="ECO:0000256" key="5">
    <source>
        <dbReference type="ARBA" id="ARBA00023002"/>
    </source>
</evidence>
<keyword evidence="5" id="KW-0560">Oxidoreductase</keyword>
<keyword evidence="4" id="KW-0274">FAD</keyword>
<evidence type="ECO:0000313" key="8">
    <source>
        <dbReference type="Proteomes" id="UP001589587"/>
    </source>
</evidence>
<dbReference type="Gene3D" id="1.10.540.10">
    <property type="entry name" value="Acyl-CoA dehydrogenase/oxidase, N-terminal domain"/>
    <property type="match status" value="1"/>
</dbReference>
<comment type="cofactor">
    <cofactor evidence="1">
        <name>FAD</name>
        <dbReference type="ChEBI" id="CHEBI:57692"/>
    </cofactor>
</comment>
<dbReference type="RefSeq" id="WP_350491478.1">
    <property type="nucleotide sequence ID" value="NZ_JBHMAS010000039.1"/>
</dbReference>
<comment type="similarity">
    <text evidence="2">Belongs to the acyl-CoA dehydrogenase family.</text>
</comment>
<dbReference type="PANTHER" id="PTHR43884:SF20">
    <property type="entry name" value="ACYL-COA DEHYDROGENASE FADE28"/>
    <property type="match status" value="1"/>
</dbReference>
<dbReference type="EMBL" id="JBHMAS010000039">
    <property type="protein sequence ID" value="MFB9781271.1"/>
    <property type="molecule type" value="Genomic_DNA"/>
</dbReference>